<evidence type="ECO:0008006" key="6">
    <source>
        <dbReference type="Google" id="ProtNLM"/>
    </source>
</evidence>
<reference evidence="4 5" key="1">
    <citation type="submission" date="2018-06" db="EMBL/GenBank/DDBJ databases">
        <title>Chryseolinea flavus sp. nov., a member of the phylum Bacteroidetes isolated from soil.</title>
        <authorList>
            <person name="Li Y."/>
            <person name="Wang J."/>
        </authorList>
    </citation>
    <scope>NUCLEOTIDE SEQUENCE [LARGE SCALE GENOMIC DNA]</scope>
    <source>
        <strain evidence="4 5">SDU1-6</strain>
    </source>
</reference>
<dbReference type="InterPro" id="IPR050745">
    <property type="entry name" value="Multifunctional_regulatory"/>
</dbReference>
<dbReference type="Gene3D" id="1.25.40.20">
    <property type="entry name" value="Ankyrin repeat-containing domain"/>
    <property type="match status" value="2"/>
</dbReference>
<protein>
    <recommendedName>
        <fullName evidence="6">Ankyrin repeat domain-containing protein</fullName>
    </recommendedName>
</protein>
<dbReference type="SMART" id="SM00248">
    <property type="entry name" value="ANK"/>
    <property type="match status" value="5"/>
</dbReference>
<keyword evidence="5" id="KW-1185">Reference proteome</keyword>
<evidence type="ECO:0000313" key="5">
    <source>
        <dbReference type="Proteomes" id="UP000251889"/>
    </source>
</evidence>
<keyword evidence="2 3" id="KW-0040">ANK repeat</keyword>
<dbReference type="AlphaFoldDB" id="A0A364XUC7"/>
<feature type="repeat" description="ANK" evidence="3">
    <location>
        <begin position="81"/>
        <end position="113"/>
    </location>
</feature>
<dbReference type="InterPro" id="IPR002110">
    <property type="entry name" value="Ankyrin_rpt"/>
</dbReference>
<keyword evidence="1" id="KW-0677">Repeat</keyword>
<evidence type="ECO:0000256" key="2">
    <source>
        <dbReference type="ARBA" id="ARBA00023043"/>
    </source>
</evidence>
<evidence type="ECO:0000256" key="1">
    <source>
        <dbReference type="ARBA" id="ARBA00022737"/>
    </source>
</evidence>
<dbReference type="InterPro" id="IPR036770">
    <property type="entry name" value="Ankyrin_rpt-contain_sf"/>
</dbReference>
<name>A0A364XUC7_9BACT</name>
<dbReference type="EMBL" id="QMFY01000024">
    <property type="protein sequence ID" value="RAV97917.1"/>
    <property type="molecule type" value="Genomic_DNA"/>
</dbReference>
<dbReference type="Pfam" id="PF12796">
    <property type="entry name" value="Ank_2"/>
    <property type="match status" value="2"/>
</dbReference>
<proteinExistence type="predicted"/>
<dbReference type="Proteomes" id="UP000251889">
    <property type="component" value="Unassembled WGS sequence"/>
</dbReference>
<dbReference type="PROSITE" id="PS50088">
    <property type="entry name" value="ANK_REPEAT"/>
    <property type="match status" value="3"/>
</dbReference>
<evidence type="ECO:0000313" key="4">
    <source>
        <dbReference type="EMBL" id="RAV97917.1"/>
    </source>
</evidence>
<sequence length="343" mass="38344">MSKEKELLEAIKDVNVTLVAKLIEENADVNYIDDDKASYGLTWPLLHHCIFKASSPRKKGHTEIATLLLANGADIEGVNHMGETPALFSIKYFAPEILELLIQKGANIHTVSRQGKNGNTAFDIILDRYYYDQKLDLDHIDDEESEAAKEAIRKGEGSSLTAMYARIDALVKAGYDLEAGEYSAALCTMFEIEQKKIPTKALSYLFNKGADPRAYVTLGEHRIPLFAYACHIDLPVELLEDMATRIGLNYVFNEYDDNEPLTIAIMNDNLALVKKLIERGANVRAQEERPLLQACATGSLKIVEYLVEHGADVHYLDKTGKKIIDFAEQNNFPAAVVEYLKSK</sequence>
<comment type="caution">
    <text evidence="4">The sequence shown here is derived from an EMBL/GenBank/DDBJ whole genome shotgun (WGS) entry which is preliminary data.</text>
</comment>
<dbReference type="OrthoDB" id="2575953at2"/>
<dbReference type="SUPFAM" id="SSF48403">
    <property type="entry name" value="Ankyrin repeat"/>
    <property type="match status" value="1"/>
</dbReference>
<gene>
    <name evidence="4" type="ORF">DQQ10_25935</name>
</gene>
<accession>A0A364XUC7</accession>
<evidence type="ECO:0000256" key="3">
    <source>
        <dbReference type="PROSITE-ProRule" id="PRU00023"/>
    </source>
</evidence>
<dbReference type="PANTHER" id="PTHR24189">
    <property type="entry name" value="MYOTROPHIN"/>
    <property type="match status" value="1"/>
</dbReference>
<feature type="repeat" description="ANK" evidence="3">
    <location>
        <begin position="256"/>
        <end position="288"/>
    </location>
</feature>
<feature type="repeat" description="ANK" evidence="3">
    <location>
        <begin position="286"/>
        <end position="318"/>
    </location>
</feature>
<organism evidence="4 5">
    <name type="scientific">Pseudochryseolinea flava</name>
    <dbReference type="NCBI Taxonomy" id="2059302"/>
    <lineage>
        <taxon>Bacteria</taxon>
        <taxon>Pseudomonadati</taxon>
        <taxon>Bacteroidota</taxon>
        <taxon>Cytophagia</taxon>
        <taxon>Cytophagales</taxon>
        <taxon>Fulvivirgaceae</taxon>
        <taxon>Pseudochryseolinea</taxon>
    </lineage>
</organism>
<dbReference type="PANTHER" id="PTHR24189:SF50">
    <property type="entry name" value="ANKYRIN REPEAT AND SOCS BOX PROTEIN 2"/>
    <property type="match status" value="1"/>
</dbReference>
<dbReference type="PROSITE" id="PS50297">
    <property type="entry name" value="ANK_REP_REGION"/>
    <property type="match status" value="2"/>
</dbReference>
<dbReference type="RefSeq" id="WP_112749863.1">
    <property type="nucleotide sequence ID" value="NZ_QMFY01000024.1"/>
</dbReference>